<organism evidence="1 2">
    <name type="scientific">Burkholderia lata (strain ATCC 17760 / DSM 23089 / LMG 22485 / NCIMB 9086 / R18194 / 383)</name>
    <dbReference type="NCBI Taxonomy" id="482957"/>
    <lineage>
        <taxon>Bacteria</taxon>
        <taxon>Pseudomonadati</taxon>
        <taxon>Pseudomonadota</taxon>
        <taxon>Betaproteobacteria</taxon>
        <taxon>Burkholderiales</taxon>
        <taxon>Burkholderiaceae</taxon>
        <taxon>Burkholderia</taxon>
        <taxon>Burkholderia cepacia complex</taxon>
    </lineage>
</organism>
<accession>Q39AE3</accession>
<evidence type="ECO:0000313" key="1">
    <source>
        <dbReference type="EMBL" id="ABB10568.1"/>
    </source>
</evidence>
<proteinExistence type="predicted"/>
<dbReference type="KEGG" id="bur:Bcep18194_B0454"/>
<sequence length="82" mass="8735">MRSSAAHIALRFAPIRIGHASLYDNFTSDHASICSDESASHPPVKSMTVQKAARRHRTVHAAIPRQPGKSATAAVIHSPPTG</sequence>
<dbReference type="EMBL" id="CP000152">
    <property type="protein sequence ID" value="ABB10568.1"/>
    <property type="molecule type" value="Genomic_DNA"/>
</dbReference>
<protein>
    <submittedName>
        <fullName evidence="1">Uncharacterized protein</fullName>
    </submittedName>
</protein>
<reference evidence="1" key="1">
    <citation type="submission" date="2005-10" db="EMBL/GenBank/DDBJ databases">
        <title>Complete sequence of chromosome 2 of Burkholderia sp. 383.</title>
        <authorList>
            <consortium name="US DOE Joint Genome Institute"/>
            <person name="Copeland A."/>
            <person name="Lucas S."/>
            <person name="Lapidus A."/>
            <person name="Barry K."/>
            <person name="Detter J.C."/>
            <person name="Glavina T."/>
            <person name="Hammon N."/>
            <person name="Israni S."/>
            <person name="Pitluck S."/>
            <person name="Chain P."/>
            <person name="Malfatti S."/>
            <person name="Shin M."/>
            <person name="Vergez L."/>
            <person name="Schmutz J."/>
            <person name="Larimer F."/>
            <person name="Land M."/>
            <person name="Kyrpides N."/>
            <person name="Lykidis A."/>
            <person name="Richardson P."/>
        </authorList>
    </citation>
    <scope>NUCLEOTIDE SEQUENCE [LARGE SCALE GENOMIC DNA]</scope>
    <source>
        <strain evidence="1">383</strain>
    </source>
</reference>
<dbReference type="AlphaFoldDB" id="Q39AE3"/>
<name>Q39AE3_BURL3</name>
<dbReference type="HOGENOM" id="CLU_2551768_0_0_4"/>
<dbReference type="Proteomes" id="UP000002705">
    <property type="component" value="Chromosome 2"/>
</dbReference>
<evidence type="ECO:0000313" key="2">
    <source>
        <dbReference type="Proteomes" id="UP000002705"/>
    </source>
</evidence>
<gene>
    <name evidence="1" type="ordered locus">Bcep18194_B0454</name>
</gene>
<keyword evidence="2" id="KW-1185">Reference proteome</keyword>